<name>A0A1Y1Z1W1_9PLEO</name>
<dbReference type="OrthoDB" id="4485682at2759"/>
<dbReference type="EMBL" id="MCFA01000138">
    <property type="protein sequence ID" value="ORY04199.1"/>
    <property type="molecule type" value="Genomic_DNA"/>
</dbReference>
<feature type="non-terminal residue" evidence="1">
    <location>
        <position position="1"/>
    </location>
</feature>
<evidence type="ECO:0000313" key="2">
    <source>
        <dbReference type="Proteomes" id="UP000193144"/>
    </source>
</evidence>
<dbReference type="InterPro" id="IPR021842">
    <property type="entry name" value="DUF3435"/>
</dbReference>
<organism evidence="1 2">
    <name type="scientific">Clohesyomyces aquaticus</name>
    <dbReference type="NCBI Taxonomy" id="1231657"/>
    <lineage>
        <taxon>Eukaryota</taxon>
        <taxon>Fungi</taxon>
        <taxon>Dikarya</taxon>
        <taxon>Ascomycota</taxon>
        <taxon>Pezizomycotina</taxon>
        <taxon>Dothideomycetes</taxon>
        <taxon>Pleosporomycetidae</taxon>
        <taxon>Pleosporales</taxon>
        <taxon>Lindgomycetaceae</taxon>
        <taxon>Clohesyomyces</taxon>
    </lineage>
</organism>
<keyword evidence="2" id="KW-1185">Reference proteome</keyword>
<protein>
    <submittedName>
        <fullName evidence="1">Uncharacterized protein</fullName>
    </submittedName>
</protein>
<evidence type="ECO:0000313" key="1">
    <source>
        <dbReference type="EMBL" id="ORY04199.1"/>
    </source>
</evidence>
<comment type="caution">
    <text evidence="1">The sequence shown here is derived from an EMBL/GenBank/DDBJ whole genome shotgun (WGS) entry which is preliminary data.</text>
</comment>
<sequence>ISPTEPLLYSTLLPWIKTLGQIIGFAQVSCPYLLQYVGRKAFNENSKLYRAIIYKLQDAGLT</sequence>
<gene>
    <name evidence="1" type="ORF">BCR34DRAFT_491768</name>
</gene>
<proteinExistence type="predicted"/>
<accession>A0A1Y1Z1W1</accession>
<dbReference type="AlphaFoldDB" id="A0A1Y1Z1W1"/>
<dbReference type="Proteomes" id="UP000193144">
    <property type="component" value="Unassembled WGS sequence"/>
</dbReference>
<dbReference type="STRING" id="1231657.A0A1Y1Z1W1"/>
<dbReference type="Pfam" id="PF11917">
    <property type="entry name" value="DUF3435"/>
    <property type="match status" value="1"/>
</dbReference>
<reference evidence="1 2" key="1">
    <citation type="submission" date="2016-07" db="EMBL/GenBank/DDBJ databases">
        <title>Pervasive Adenine N6-methylation of Active Genes in Fungi.</title>
        <authorList>
            <consortium name="DOE Joint Genome Institute"/>
            <person name="Mondo S.J."/>
            <person name="Dannebaum R.O."/>
            <person name="Kuo R.C."/>
            <person name="Labutti K."/>
            <person name="Haridas S."/>
            <person name="Kuo A."/>
            <person name="Salamov A."/>
            <person name="Ahrendt S.R."/>
            <person name="Lipzen A."/>
            <person name="Sullivan W."/>
            <person name="Andreopoulos W.B."/>
            <person name="Clum A."/>
            <person name="Lindquist E."/>
            <person name="Daum C."/>
            <person name="Ramamoorthy G.K."/>
            <person name="Gryganskyi A."/>
            <person name="Culley D."/>
            <person name="Magnuson J.K."/>
            <person name="James T.Y."/>
            <person name="O'Malley M.A."/>
            <person name="Stajich J.E."/>
            <person name="Spatafora J.W."/>
            <person name="Visel A."/>
            <person name="Grigoriev I.V."/>
        </authorList>
    </citation>
    <scope>NUCLEOTIDE SEQUENCE [LARGE SCALE GENOMIC DNA]</scope>
    <source>
        <strain evidence="1 2">CBS 115471</strain>
    </source>
</reference>